<dbReference type="SUPFAM" id="SSF82866">
    <property type="entry name" value="Multidrug efflux transporter AcrB transmembrane domain"/>
    <property type="match status" value="1"/>
</dbReference>
<evidence type="ECO:0000256" key="1">
    <source>
        <dbReference type="ARBA" id="ARBA00004651"/>
    </source>
</evidence>
<dbReference type="InterPro" id="IPR054384">
    <property type="entry name" value="SecDF_P1_head"/>
</dbReference>
<dbReference type="NCBIfam" id="TIGR01129">
    <property type="entry name" value="secD"/>
    <property type="match status" value="1"/>
</dbReference>
<keyword evidence="2 9" id="KW-0813">Transport</keyword>
<evidence type="ECO:0000256" key="2">
    <source>
        <dbReference type="ARBA" id="ARBA00022448"/>
    </source>
</evidence>
<reference evidence="13 14" key="2">
    <citation type="journal article" date="2011" name="Stand. Genomic Sci.">
        <title>Complete genome sequence of Mahella australiensis type strain (50-1 BON).</title>
        <authorList>
            <person name="Sikorski J."/>
            <person name="Teshima H."/>
            <person name="Nolan M."/>
            <person name="Lucas S."/>
            <person name="Hammon N."/>
            <person name="Deshpande S."/>
            <person name="Cheng J.F."/>
            <person name="Pitluck S."/>
            <person name="Liolios K."/>
            <person name="Pagani I."/>
            <person name="Ivanova N."/>
            <person name="Huntemann M."/>
            <person name="Mavromatis K."/>
            <person name="Ovchinikova G."/>
            <person name="Pati A."/>
            <person name="Tapia R."/>
            <person name="Han C."/>
            <person name="Goodwin L."/>
            <person name="Chen A."/>
            <person name="Palaniappan K."/>
            <person name="Land M."/>
            <person name="Hauser L."/>
            <person name="Ngatchou-Djao O.D."/>
            <person name="Rohde M."/>
            <person name="Pukall R."/>
            <person name="Spring S."/>
            <person name="Abt B."/>
            <person name="Goker M."/>
            <person name="Detter J.C."/>
            <person name="Woyke T."/>
            <person name="Bristow J."/>
            <person name="Markowitz V."/>
            <person name="Hugenholtz P."/>
            <person name="Eisen J.A."/>
            <person name="Kyrpides N.C."/>
            <person name="Klenk H.P."/>
            <person name="Lapidus A."/>
        </authorList>
    </citation>
    <scope>NUCLEOTIDE SEQUENCE [LARGE SCALE GENOMIC DNA]</scope>
    <source>
        <strain evidence="14">DSM 15567 / CIP 107919 / 50-1 BON</strain>
    </source>
</reference>
<comment type="similarity">
    <text evidence="9">Belongs to the SecD/SecF family. SecD subfamily.</text>
</comment>
<dbReference type="eggNOG" id="COG0342">
    <property type="taxonomic scope" value="Bacteria"/>
</dbReference>
<accession>F4A277</accession>
<feature type="transmembrane region" description="Helical" evidence="9">
    <location>
        <begin position="30"/>
        <end position="58"/>
    </location>
</feature>
<comment type="subunit">
    <text evidence="9">Forms a complex with SecF. Part of the essential Sec protein translocation apparatus which comprises SecA, SecYEG and auxiliary proteins SecDF. Other proteins may also be involved.</text>
</comment>
<evidence type="ECO:0000256" key="4">
    <source>
        <dbReference type="ARBA" id="ARBA00022692"/>
    </source>
</evidence>
<evidence type="ECO:0000259" key="10">
    <source>
        <dbReference type="Pfam" id="PF02355"/>
    </source>
</evidence>
<evidence type="ECO:0000259" key="11">
    <source>
        <dbReference type="Pfam" id="PF21760"/>
    </source>
</evidence>
<dbReference type="Pfam" id="PF21760">
    <property type="entry name" value="SecD_1st"/>
    <property type="match status" value="1"/>
</dbReference>
<protein>
    <recommendedName>
        <fullName evidence="9">Protein translocase subunit SecD</fullName>
    </recommendedName>
</protein>
<dbReference type="FunFam" id="1.20.1640.10:FF:000004">
    <property type="entry name" value="Protein translocase subunit SecD"/>
    <property type="match status" value="1"/>
</dbReference>
<dbReference type="GO" id="GO:0006605">
    <property type="term" value="P:protein targeting"/>
    <property type="evidence" value="ECO:0007669"/>
    <property type="project" value="UniProtKB-UniRule"/>
</dbReference>
<dbReference type="PANTHER" id="PTHR30081:SF1">
    <property type="entry name" value="PROTEIN TRANSLOCASE SUBUNIT SECD"/>
    <property type="match status" value="1"/>
</dbReference>
<dbReference type="GO" id="GO:0043952">
    <property type="term" value="P:protein transport by the Sec complex"/>
    <property type="evidence" value="ECO:0007669"/>
    <property type="project" value="UniProtKB-UniRule"/>
</dbReference>
<feature type="transmembrane region" description="Helical" evidence="9">
    <location>
        <begin position="303"/>
        <end position="321"/>
    </location>
</feature>
<dbReference type="InterPro" id="IPR048634">
    <property type="entry name" value="SecD_SecF_C"/>
</dbReference>
<evidence type="ECO:0000259" key="12">
    <source>
        <dbReference type="Pfam" id="PF22599"/>
    </source>
</evidence>
<feature type="domain" description="SecDF P1 head subdomain" evidence="12">
    <location>
        <begin position="154"/>
        <end position="253"/>
    </location>
</feature>
<dbReference type="EMBL" id="CP002360">
    <property type="protein sequence ID" value="AEE96124.1"/>
    <property type="molecule type" value="Genomic_DNA"/>
</dbReference>
<keyword evidence="6 9" id="KW-1133">Transmembrane helix</keyword>
<dbReference type="InterPro" id="IPR005791">
    <property type="entry name" value="SecD"/>
</dbReference>
<dbReference type="AlphaFoldDB" id="F4A277"/>
<dbReference type="HOGENOM" id="CLU_007894_4_2_9"/>
<evidence type="ECO:0000256" key="7">
    <source>
        <dbReference type="ARBA" id="ARBA00023010"/>
    </source>
</evidence>
<evidence type="ECO:0000256" key="8">
    <source>
        <dbReference type="ARBA" id="ARBA00023136"/>
    </source>
</evidence>
<evidence type="ECO:0000256" key="5">
    <source>
        <dbReference type="ARBA" id="ARBA00022927"/>
    </source>
</evidence>
<keyword evidence="5 9" id="KW-0653">Protein transport</keyword>
<keyword evidence="14" id="KW-1185">Reference proteome</keyword>
<evidence type="ECO:0000256" key="6">
    <source>
        <dbReference type="ARBA" id="ARBA00022989"/>
    </source>
</evidence>
<evidence type="ECO:0000256" key="3">
    <source>
        <dbReference type="ARBA" id="ARBA00022475"/>
    </source>
</evidence>
<reference evidence="14" key="1">
    <citation type="submission" date="2010-11" db="EMBL/GenBank/DDBJ databases">
        <title>The complete genome of Mahella australiensis DSM 15567.</title>
        <authorList>
            <consortium name="US DOE Joint Genome Institute (JGI-PGF)"/>
            <person name="Lucas S."/>
            <person name="Copeland A."/>
            <person name="Lapidus A."/>
            <person name="Bruce D."/>
            <person name="Goodwin L."/>
            <person name="Pitluck S."/>
            <person name="Kyrpides N."/>
            <person name="Mavromatis K."/>
            <person name="Pagani I."/>
            <person name="Ivanova N."/>
            <person name="Teshima H."/>
            <person name="Brettin T."/>
            <person name="Detter J.C."/>
            <person name="Han C."/>
            <person name="Tapia R."/>
            <person name="Land M."/>
            <person name="Hauser L."/>
            <person name="Markowitz V."/>
            <person name="Cheng J.-F."/>
            <person name="Hugenholtz P."/>
            <person name="Woyke T."/>
            <person name="Wu D."/>
            <person name="Spring S."/>
            <person name="Pukall R."/>
            <person name="Steenblock K."/>
            <person name="Schneider S."/>
            <person name="Klenk H.-P."/>
            <person name="Eisen J.A."/>
        </authorList>
    </citation>
    <scope>NUCLEOTIDE SEQUENCE [LARGE SCALE GENOMIC DNA]</scope>
    <source>
        <strain evidence="14">DSM 15567 / CIP 107919 / 50-1 BON</strain>
    </source>
</reference>
<dbReference type="InterPro" id="IPR022813">
    <property type="entry name" value="SecD/SecF_arch_bac"/>
</dbReference>
<dbReference type="STRING" id="697281.Mahau_0926"/>
<keyword evidence="4 9" id="KW-0812">Transmembrane</keyword>
<keyword evidence="8 9" id="KW-0472">Membrane</keyword>
<dbReference type="Gene3D" id="3.30.70.3220">
    <property type="match status" value="1"/>
</dbReference>
<dbReference type="InterPro" id="IPR048631">
    <property type="entry name" value="SecD_1st"/>
</dbReference>
<feature type="transmembrane region" description="Helical" evidence="9">
    <location>
        <begin position="370"/>
        <end position="392"/>
    </location>
</feature>
<comment type="subcellular location">
    <subcellularLocation>
        <location evidence="1 9">Cell membrane</location>
        <topology evidence="1 9">Multi-pass membrane protein</topology>
    </subcellularLocation>
</comment>
<gene>
    <name evidence="9" type="primary">secD</name>
    <name evidence="13" type="ordered locus">Mahau_0926</name>
</gene>
<organism evidence="13 14">
    <name type="scientific">Mahella australiensis (strain DSM 15567 / CIP 107919 / 50-1 BON)</name>
    <dbReference type="NCBI Taxonomy" id="697281"/>
    <lineage>
        <taxon>Bacteria</taxon>
        <taxon>Bacillati</taxon>
        <taxon>Bacillota</taxon>
        <taxon>Clostridia</taxon>
        <taxon>Thermoanaerobacterales</taxon>
        <taxon>Thermoanaerobacterales Family IV. Incertae Sedis</taxon>
        <taxon>Mahella</taxon>
    </lineage>
</organism>
<dbReference type="KEGG" id="mas:Mahau_0926"/>
<evidence type="ECO:0000313" key="13">
    <source>
        <dbReference type="EMBL" id="AEE96124.1"/>
    </source>
</evidence>
<dbReference type="HAMAP" id="MF_01463_B">
    <property type="entry name" value="SecD_B"/>
    <property type="match status" value="1"/>
</dbReference>
<proteinExistence type="inferred from homology"/>
<evidence type="ECO:0000313" key="14">
    <source>
        <dbReference type="Proteomes" id="UP000008457"/>
    </source>
</evidence>
<dbReference type="NCBIfam" id="TIGR00916">
    <property type="entry name" value="2A0604s01"/>
    <property type="match status" value="1"/>
</dbReference>
<feature type="transmembrane region" description="Helical" evidence="9">
    <location>
        <begin position="276"/>
        <end position="296"/>
    </location>
</feature>
<sequence>MTSSRDKKYNIMVINAEGGIKQLNRKTRSLVILIVFILILAIVSYIAIAGLNIGIYVVKPLGSAIKQGLDLSGGVYLVYEAQVSDNEPDLDSKIDGVIGVFRNRLDSKGLTEATIAKQGERRIRVEIPGTTDLQEAQDLLGRTAKLEFKDEAGNVIITGSDVRSAKPEYGADDTGITQPVVALELNDEGAKKFAEGTRANLGKTISIVLDDQVISSPMVKNEIPNGKAQITGMASMEEAANLANLIQSGALPVPVEVIEMRSIKATLGAGAMERSVLAGAIGVAAVLLFMLLYYRLPGLVADIALVTYILLVFLVLAGTGATLTLPGIAGIVLSIGMAVDANVLIFERLKEELKSGKTLGAAVDAGFHRALSAILDSNITTIIAGVVLLVYGTGTIKGFAVTLIIGIIVSMFTAVVVTRYLLKLVMDFGIKNLKVYGVKEVAQ</sequence>
<dbReference type="Pfam" id="PF02355">
    <property type="entry name" value="SecD_SecF_C"/>
    <property type="match status" value="1"/>
</dbReference>
<comment type="caution">
    <text evidence="9">Lacks conserved residue(s) required for the propagation of feature annotation.</text>
</comment>
<feature type="domain" description="Protein translocase subunit SecDF P1" evidence="11">
    <location>
        <begin position="95"/>
        <end position="151"/>
    </location>
</feature>
<name>F4A277_MAHA5</name>
<feature type="transmembrane region" description="Helical" evidence="9">
    <location>
        <begin position="398"/>
        <end position="422"/>
    </location>
</feature>
<dbReference type="Proteomes" id="UP000008457">
    <property type="component" value="Chromosome"/>
</dbReference>
<dbReference type="GO" id="GO:0005886">
    <property type="term" value="C:plasma membrane"/>
    <property type="evidence" value="ECO:0007669"/>
    <property type="project" value="UniProtKB-SubCell"/>
</dbReference>
<evidence type="ECO:0000256" key="9">
    <source>
        <dbReference type="HAMAP-Rule" id="MF_01463"/>
    </source>
</evidence>
<keyword evidence="3 9" id="KW-1003">Cell membrane</keyword>
<dbReference type="InterPro" id="IPR055344">
    <property type="entry name" value="SecD_SecF_C_bact"/>
</dbReference>
<dbReference type="GO" id="GO:0065002">
    <property type="term" value="P:intracellular protein transmembrane transport"/>
    <property type="evidence" value="ECO:0007669"/>
    <property type="project" value="UniProtKB-UniRule"/>
</dbReference>
<dbReference type="PANTHER" id="PTHR30081">
    <property type="entry name" value="PROTEIN-EXPORT MEMBRANE PROTEIN SEC"/>
    <property type="match status" value="1"/>
</dbReference>
<dbReference type="GO" id="GO:0015450">
    <property type="term" value="F:protein-transporting ATPase activity"/>
    <property type="evidence" value="ECO:0007669"/>
    <property type="project" value="InterPro"/>
</dbReference>
<dbReference type="Pfam" id="PF22599">
    <property type="entry name" value="SecDF_P1_head"/>
    <property type="match status" value="1"/>
</dbReference>
<keyword evidence="7 9" id="KW-0811">Translocation</keyword>
<feature type="domain" description="Protein export membrane protein SecD/SecF C-terminal" evidence="10">
    <location>
        <begin position="255"/>
        <end position="423"/>
    </location>
</feature>
<comment type="function">
    <text evidence="9">Part of the Sec protein translocase complex. Interacts with the SecYEG preprotein conducting channel. SecDF uses the proton motive force (PMF) to complete protein translocation after the ATP-dependent function of SecA.</text>
</comment>
<dbReference type="Gene3D" id="1.20.1640.10">
    <property type="entry name" value="Multidrug efflux transporter AcrB transmembrane domain"/>
    <property type="match status" value="1"/>
</dbReference>